<dbReference type="OrthoDB" id="5191314at2"/>
<dbReference type="RefSeq" id="WP_136529646.1">
    <property type="nucleotide sequence ID" value="NZ_STGX01000006.1"/>
</dbReference>
<evidence type="ECO:0000256" key="1">
    <source>
        <dbReference type="SAM" id="MobiDB-lite"/>
    </source>
</evidence>
<comment type="caution">
    <text evidence="2">The sequence shown here is derived from an EMBL/GenBank/DDBJ whole genome shotgun (WGS) entry which is preliminary data.</text>
</comment>
<evidence type="ECO:0000313" key="2">
    <source>
        <dbReference type="EMBL" id="THV29153.1"/>
    </source>
</evidence>
<keyword evidence="3" id="KW-1185">Reference proteome</keyword>
<organism evidence="2 3">
    <name type="scientific">Glycomyces paridis</name>
    <dbReference type="NCBI Taxonomy" id="2126555"/>
    <lineage>
        <taxon>Bacteria</taxon>
        <taxon>Bacillati</taxon>
        <taxon>Actinomycetota</taxon>
        <taxon>Actinomycetes</taxon>
        <taxon>Glycomycetales</taxon>
        <taxon>Glycomycetaceae</taxon>
        <taxon>Glycomyces</taxon>
    </lineage>
</organism>
<reference evidence="2 3" key="1">
    <citation type="journal article" date="2018" name="Int. J. Syst. Evol. Microbiol.">
        <title>Glycomyces paridis sp. nov., isolated from the medicinal plant Paris polyphylla.</title>
        <authorList>
            <person name="Fang X.M."/>
            <person name="Bai J.L."/>
            <person name="Su J."/>
            <person name="Zhao L.L."/>
            <person name="Liu H.Y."/>
            <person name="Ma B.P."/>
            <person name="Zhang Y.Q."/>
            <person name="Yu L.Y."/>
        </authorList>
    </citation>
    <scope>NUCLEOTIDE SEQUENCE [LARGE SCALE GENOMIC DNA]</scope>
    <source>
        <strain evidence="2 3">CPCC 204357</strain>
    </source>
</reference>
<evidence type="ECO:0000313" key="3">
    <source>
        <dbReference type="Proteomes" id="UP000305792"/>
    </source>
</evidence>
<proteinExistence type="predicted"/>
<dbReference type="AlphaFoldDB" id="A0A4S8PFE0"/>
<name>A0A4S8PFE0_9ACTN</name>
<dbReference type="EMBL" id="STGX01000006">
    <property type="protein sequence ID" value="THV29153.1"/>
    <property type="molecule type" value="Genomic_DNA"/>
</dbReference>
<accession>A0A4S8PFE0</accession>
<dbReference type="Proteomes" id="UP000305792">
    <property type="component" value="Unassembled WGS sequence"/>
</dbReference>
<protein>
    <submittedName>
        <fullName evidence="2">Uncharacterized protein</fullName>
    </submittedName>
</protein>
<gene>
    <name evidence="2" type="ORF">E9998_10490</name>
</gene>
<feature type="region of interest" description="Disordered" evidence="1">
    <location>
        <begin position="1"/>
        <end position="20"/>
    </location>
</feature>
<sequence>MSTSDSAIVAQPSDKTKPEPQSFTIRCAECGDARGTHLAHCPGVLAAGYDAPGLGAFSSTVYPSVGGNFCKHASAIGALRFYSIWGPVELHLANGLVFTFDDLSDRDGDEGEEGELG</sequence>